<dbReference type="InterPro" id="IPR046358">
    <property type="entry name" value="Flagellin_C"/>
</dbReference>
<evidence type="ECO:0000313" key="6">
    <source>
        <dbReference type="Proteomes" id="UP000199392"/>
    </source>
</evidence>
<dbReference type="Proteomes" id="UP000199392">
    <property type="component" value="Unassembled WGS sequence"/>
</dbReference>
<dbReference type="OrthoDB" id="7312911at2"/>
<dbReference type="GO" id="GO:0005198">
    <property type="term" value="F:structural molecule activity"/>
    <property type="evidence" value="ECO:0007669"/>
    <property type="project" value="InterPro"/>
</dbReference>
<keyword evidence="5" id="KW-0282">Flagellum</keyword>
<protein>
    <submittedName>
        <fullName evidence="5">Flagellar hook-associated protein 3 FlgL</fullName>
    </submittedName>
</protein>
<gene>
    <name evidence="5" type="ORF">SAMN04488050_10740</name>
</gene>
<feature type="domain" description="Flagellin C-terminal" evidence="4">
    <location>
        <begin position="260"/>
        <end position="333"/>
    </location>
</feature>
<proteinExistence type="inferred from homology"/>
<dbReference type="Gene3D" id="1.20.1330.10">
    <property type="entry name" value="f41 fragment of flagellin, N-terminal domain"/>
    <property type="match status" value="1"/>
</dbReference>
<dbReference type="InterPro" id="IPR001492">
    <property type="entry name" value="Flagellin"/>
</dbReference>
<comment type="subcellular location">
    <subcellularLocation>
        <location evidence="1">Bacterial flagellum</location>
    </subcellularLocation>
</comment>
<reference evidence="6" key="1">
    <citation type="submission" date="2016-10" db="EMBL/GenBank/DDBJ databases">
        <authorList>
            <person name="Varghese N."/>
            <person name="Submissions S."/>
        </authorList>
    </citation>
    <scope>NUCLEOTIDE SEQUENCE [LARGE SCALE GENOMIC DNA]</scope>
    <source>
        <strain evidence="6">DSM 26894</strain>
    </source>
</reference>
<comment type="similarity">
    <text evidence="2">Belongs to the bacterial flagellin family.</text>
</comment>
<evidence type="ECO:0000256" key="1">
    <source>
        <dbReference type="ARBA" id="ARBA00004365"/>
    </source>
</evidence>
<dbReference type="PANTHER" id="PTHR42792:SF1">
    <property type="entry name" value="FLAGELLAR HOOK-ASSOCIATED PROTEIN 3"/>
    <property type="match status" value="1"/>
</dbReference>
<keyword evidence="5" id="KW-0969">Cilium</keyword>
<keyword evidence="3" id="KW-0975">Bacterial flagellum</keyword>
<dbReference type="STRING" id="311180.SAMN04488050_10740"/>
<organism evidence="5 6">
    <name type="scientific">Alloyangia pacifica</name>
    <dbReference type="NCBI Taxonomy" id="311180"/>
    <lineage>
        <taxon>Bacteria</taxon>
        <taxon>Pseudomonadati</taxon>
        <taxon>Pseudomonadota</taxon>
        <taxon>Alphaproteobacteria</taxon>
        <taxon>Rhodobacterales</taxon>
        <taxon>Roseobacteraceae</taxon>
        <taxon>Alloyangia</taxon>
    </lineage>
</organism>
<evidence type="ECO:0000256" key="3">
    <source>
        <dbReference type="ARBA" id="ARBA00023143"/>
    </source>
</evidence>
<dbReference type="GO" id="GO:0009288">
    <property type="term" value="C:bacterial-type flagellum"/>
    <property type="evidence" value="ECO:0007669"/>
    <property type="project" value="UniProtKB-SubCell"/>
</dbReference>
<evidence type="ECO:0000256" key="2">
    <source>
        <dbReference type="ARBA" id="ARBA00005709"/>
    </source>
</evidence>
<dbReference type="RefSeq" id="WP_092425619.1">
    <property type="nucleotide sequence ID" value="NZ_FNCL01000007.1"/>
</dbReference>
<dbReference type="SUPFAM" id="SSF64518">
    <property type="entry name" value="Phase 1 flagellin"/>
    <property type="match status" value="1"/>
</dbReference>
<sequence>MDTVGDLARSLVLGTHHTRLNRELDQLGVEIATGFVRDPARHLQGDVTGLVALDRDLSRLEAFRISTTEAAARAATMQTTLEEIQGRVELLSQVLLSAELTPTQEMRETFAEEAQNAMGQVLGGLNRNIGGRFLFSGTANDTPAVAGLDTMLADLRSALAGQTTADDIDTALDAWFDTVGGSFETSGYLGATEDASPIRLGTGESVALDVRGDDAVFRAVLKSVAKAALATDDTLALAPEVQTELLSQAGRELLGHQQGLVEMRAGLGAKEARIEEVTARNAAQRTALSMMRVELVGTDSFEAAARYENVRAQLESLYAITARSSQLSLVDFL</sequence>
<keyword evidence="6" id="KW-1185">Reference proteome</keyword>
<accession>A0A1I6U0T7</accession>
<evidence type="ECO:0000259" key="4">
    <source>
        <dbReference type="Pfam" id="PF00700"/>
    </source>
</evidence>
<dbReference type="PANTHER" id="PTHR42792">
    <property type="entry name" value="FLAGELLIN"/>
    <property type="match status" value="1"/>
</dbReference>
<dbReference type="Pfam" id="PF00700">
    <property type="entry name" value="Flagellin_C"/>
    <property type="match status" value="1"/>
</dbReference>
<keyword evidence="5" id="KW-0966">Cell projection</keyword>
<name>A0A1I6U0T7_9RHOB</name>
<dbReference type="AlphaFoldDB" id="A0A1I6U0T7"/>
<evidence type="ECO:0000313" key="5">
    <source>
        <dbReference type="EMBL" id="SFS95086.1"/>
    </source>
</evidence>
<dbReference type="EMBL" id="FOZW01000007">
    <property type="protein sequence ID" value="SFS95086.1"/>
    <property type="molecule type" value="Genomic_DNA"/>
</dbReference>